<evidence type="ECO:0000256" key="1">
    <source>
        <dbReference type="ARBA" id="ARBA00023180"/>
    </source>
</evidence>
<dbReference type="GO" id="GO:0038023">
    <property type="term" value="F:signaling receptor activity"/>
    <property type="evidence" value="ECO:0007669"/>
    <property type="project" value="InterPro"/>
</dbReference>
<evidence type="ECO:0000313" key="5">
    <source>
        <dbReference type="Ensembl" id="ENSCABP00000027281.1"/>
    </source>
</evidence>
<organism evidence="5 6">
    <name type="scientific">Chelonoidis abingdonii</name>
    <name type="common">Abingdon island giant tortoise</name>
    <name type="synonym">Testudo abingdonii</name>
    <dbReference type="NCBI Taxonomy" id="106734"/>
    <lineage>
        <taxon>Eukaryota</taxon>
        <taxon>Metazoa</taxon>
        <taxon>Chordata</taxon>
        <taxon>Craniata</taxon>
        <taxon>Vertebrata</taxon>
        <taxon>Euteleostomi</taxon>
        <taxon>Archelosauria</taxon>
        <taxon>Testudinata</taxon>
        <taxon>Testudines</taxon>
        <taxon>Cryptodira</taxon>
        <taxon>Durocryptodira</taxon>
        <taxon>Testudinoidea</taxon>
        <taxon>Testudinidae</taxon>
        <taxon>Chelonoidis</taxon>
    </lineage>
</organism>
<protein>
    <recommendedName>
        <fullName evidence="4">MHC class I-like antigen recognition-like domain-containing protein</fullName>
    </recommendedName>
</protein>
<feature type="domain" description="MHC class I-like antigen recognition-like" evidence="4">
    <location>
        <begin position="32"/>
        <end position="191"/>
    </location>
</feature>
<dbReference type="Ensembl" id="ENSCABT00000029871.1">
    <property type="protein sequence ID" value="ENSCABP00000027281.1"/>
    <property type="gene ID" value="ENSCABG00000020025.1"/>
</dbReference>
<dbReference type="PANTHER" id="PTHR15349:SF0">
    <property type="entry name" value="ENDOTHELIAL PROTEIN C RECEPTOR"/>
    <property type="match status" value="1"/>
</dbReference>
<sequence>SDGAPWRGAGLGCGAVGVKALWPAAENALHTFTMIQLAHLPNSNTIEFLGNATLNGVLTHSLQGFNASQLLPLEPPKQWQEMESSLQTYLHSFHMLVQVIAKERNVQYPLHLRCKLGCQLSPDGASHSFYEVALNGDDFLSFRVANASWVLPGHKEEDKLATFAHGQVNRYPETTSKLQSFLETTCVEFVRRHSMMDGQHRRSHAPLVLGITLGAFALAALAVGVFVCTGGWSSGTRGDHAPASPHSTVCGEARQLPSPGKGKGMLLSPHS</sequence>
<dbReference type="InterPro" id="IPR015669">
    <property type="entry name" value="Endothetial_C_recpt"/>
</dbReference>
<dbReference type="PANTHER" id="PTHR15349">
    <property type="entry name" value="ENDOTHELIAL PROTEIN C RECEPTOR"/>
    <property type="match status" value="1"/>
</dbReference>
<evidence type="ECO:0000256" key="2">
    <source>
        <dbReference type="SAM" id="MobiDB-lite"/>
    </source>
</evidence>
<dbReference type="InterPro" id="IPR011162">
    <property type="entry name" value="MHC_I/II-like_Ag-recog"/>
</dbReference>
<dbReference type="GO" id="GO:0050819">
    <property type="term" value="P:negative regulation of coagulation"/>
    <property type="evidence" value="ECO:0007669"/>
    <property type="project" value="TreeGrafter"/>
</dbReference>
<evidence type="ECO:0000259" key="4">
    <source>
        <dbReference type="Pfam" id="PF16497"/>
    </source>
</evidence>
<dbReference type="Gene3D" id="3.30.500.10">
    <property type="entry name" value="MHC class I-like antigen recognition-like"/>
    <property type="match status" value="1"/>
</dbReference>
<dbReference type="SUPFAM" id="SSF54452">
    <property type="entry name" value="MHC antigen-recognition domain"/>
    <property type="match status" value="1"/>
</dbReference>
<dbReference type="Proteomes" id="UP000694404">
    <property type="component" value="Unplaced"/>
</dbReference>
<dbReference type="InterPro" id="IPR037055">
    <property type="entry name" value="MHC_I-like_Ag-recog_sf"/>
</dbReference>
<dbReference type="GeneTree" id="ENSGT00390000001159"/>
<dbReference type="AlphaFoldDB" id="A0A8C0J588"/>
<keyword evidence="3" id="KW-1133">Transmembrane helix</keyword>
<keyword evidence="6" id="KW-1185">Reference proteome</keyword>
<name>A0A8C0J588_CHEAB</name>
<feature type="transmembrane region" description="Helical" evidence="3">
    <location>
        <begin position="205"/>
        <end position="227"/>
    </location>
</feature>
<reference evidence="5" key="1">
    <citation type="submission" date="2025-08" db="UniProtKB">
        <authorList>
            <consortium name="Ensembl"/>
        </authorList>
    </citation>
    <scope>IDENTIFICATION</scope>
</reference>
<keyword evidence="3" id="KW-0812">Transmembrane</keyword>
<feature type="region of interest" description="Disordered" evidence="2">
    <location>
        <begin position="237"/>
        <end position="271"/>
    </location>
</feature>
<reference evidence="5" key="2">
    <citation type="submission" date="2025-09" db="UniProtKB">
        <authorList>
            <consortium name="Ensembl"/>
        </authorList>
    </citation>
    <scope>IDENTIFICATION</scope>
</reference>
<evidence type="ECO:0000256" key="3">
    <source>
        <dbReference type="SAM" id="Phobius"/>
    </source>
</evidence>
<dbReference type="InterPro" id="IPR011161">
    <property type="entry name" value="MHC_I-like_Ag-recog"/>
</dbReference>
<accession>A0A8C0J588</accession>
<dbReference type="Pfam" id="PF16497">
    <property type="entry name" value="MHC_I_3"/>
    <property type="match status" value="1"/>
</dbReference>
<dbReference type="OMA" id="WGNASLD"/>
<keyword evidence="3" id="KW-0472">Membrane</keyword>
<evidence type="ECO:0000313" key="6">
    <source>
        <dbReference type="Proteomes" id="UP000694404"/>
    </source>
</evidence>
<dbReference type="GO" id="GO:0005615">
    <property type="term" value="C:extracellular space"/>
    <property type="evidence" value="ECO:0007669"/>
    <property type="project" value="TreeGrafter"/>
</dbReference>
<proteinExistence type="predicted"/>
<keyword evidence="1" id="KW-0325">Glycoprotein</keyword>